<evidence type="ECO:0000259" key="1">
    <source>
        <dbReference type="Pfam" id="PF13676"/>
    </source>
</evidence>
<dbReference type="Gene3D" id="3.40.50.10140">
    <property type="entry name" value="Toll/interleukin-1 receptor homology (TIR) domain"/>
    <property type="match status" value="1"/>
</dbReference>
<dbReference type="InterPro" id="IPR035897">
    <property type="entry name" value="Toll_tir_struct_dom_sf"/>
</dbReference>
<name>A0A6N4QJZ1_9LEPT</name>
<comment type="caution">
    <text evidence="2">The sequence shown here is derived from an EMBL/GenBank/DDBJ whole genome shotgun (WGS) entry which is preliminary data.</text>
</comment>
<gene>
    <name evidence="2" type="ORF">EHQ83_19360</name>
</gene>
<dbReference type="EMBL" id="RQGM01000078">
    <property type="protein sequence ID" value="TGL78882.1"/>
    <property type="molecule type" value="Genomic_DNA"/>
</dbReference>
<protein>
    <submittedName>
        <fullName evidence="2">Toll/interleukin-1 receptor domain-containing protein</fullName>
    </submittedName>
</protein>
<dbReference type="GO" id="GO:0007165">
    <property type="term" value="P:signal transduction"/>
    <property type="evidence" value="ECO:0007669"/>
    <property type="project" value="InterPro"/>
</dbReference>
<dbReference type="Pfam" id="PF13676">
    <property type="entry name" value="TIR_2"/>
    <property type="match status" value="1"/>
</dbReference>
<organism evidence="2 3">
    <name type="scientific">Leptospira yasudae</name>
    <dbReference type="NCBI Taxonomy" id="2202201"/>
    <lineage>
        <taxon>Bacteria</taxon>
        <taxon>Pseudomonadati</taxon>
        <taxon>Spirochaetota</taxon>
        <taxon>Spirochaetia</taxon>
        <taxon>Leptospirales</taxon>
        <taxon>Leptospiraceae</taxon>
        <taxon>Leptospira</taxon>
    </lineage>
</organism>
<keyword evidence="2" id="KW-0675">Receptor</keyword>
<dbReference type="Proteomes" id="UP000297613">
    <property type="component" value="Unassembled WGS sequence"/>
</dbReference>
<dbReference type="AlphaFoldDB" id="A0A6N4QJZ1"/>
<accession>A0A6N4QJZ1</accession>
<dbReference type="RefSeq" id="WP_135572128.1">
    <property type="nucleotide sequence ID" value="NZ_RQGK01000063.1"/>
</dbReference>
<sequence length="218" mass="24826">MKAFISYSTINKLTAGKIQNILDHFGIPSFLAHEDIKIASEWQTVILSELAKSDLFVALLSRYYEESPWCVQEAGIAAFREMTLVFLSLDGTIPKGFVGKTQSAKIREETVSINDLIPGIIRCNFRFGTNMIIDLIGRSRSFRQAERNFQLILPYVDQMKTSQIKELFRRAANNRQVYEAGLCKNRYIPSLLKDYKYLLPKKTLAVLEAPPIPLPQGF</sequence>
<evidence type="ECO:0000313" key="2">
    <source>
        <dbReference type="EMBL" id="TGL78882.1"/>
    </source>
</evidence>
<feature type="domain" description="TIR" evidence="1">
    <location>
        <begin position="4"/>
        <end position="107"/>
    </location>
</feature>
<reference evidence="2 3" key="1">
    <citation type="journal article" date="2019" name="PLoS Negl. Trop. Dis.">
        <title>Revisiting the worldwide diversity of Leptospira species in the environment.</title>
        <authorList>
            <person name="Vincent A.T."/>
            <person name="Schiettekatte O."/>
            <person name="Bourhy P."/>
            <person name="Veyrier F.J."/>
            <person name="Picardeau M."/>
        </authorList>
    </citation>
    <scope>NUCLEOTIDE SEQUENCE [LARGE SCALE GENOMIC DNA]</scope>
    <source>
        <strain evidence="2 3">201702445</strain>
    </source>
</reference>
<evidence type="ECO:0000313" key="3">
    <source>
        <dbReference type="Proteomes" id="UP000297613"/>
    </source>
</evidence>
<proteinExistence type="predicted"/>
<dbReference type="InterPro" id="IPR000157">
    <property type="entry name" value="TIR_dom"/>
</dbReference>
<dbReference type="SUPFAM" id="SSF52200">
    <property type="entry name" value="Toll/Interleukin receptor TIR domain"/>
    <property type="match status" value="1"/>
</dbReference>